<comment type="cofactor">
    <cofactor evidence="6">
        <name>a divalent metal cation</name>
        <dbReference type="ChEBI" id="CHEBI:60240"/>
    </cofactor>
</comment>
<evidence type="ECO:0000256" key="1">
    <source>
        <dbReference type="ARBA" id="ARBA00022679"/>
    </source>
</evidence>
<keyword evidence="3 6" id="KW-0521">NADP</keyword>
<keyword evidence="6" id="KW-0963">Cytoplasm</keyword>
<dbReference type="STRING" id="545694.TREPR_2934"/>
<keyword evidence="6" id="KW-0067">ATP-binding</keyword>
<protein>
    <recommendedName>
        <fullName evidence="6">NAD kinase</fullName>
        <ecNumber evidence="6">2.7.1.23</ecNumber>
    </recommendedName>
    <alternativeName>
        <fullName evidence="6">ATP-dependent NAD kinase</fullName>
    </alternativeName>
</protein>
<comment type="subcellular location">
    <subcellularLocation>
        <location evidence="6">Cytoplasm</location>
    </subcellularLocation>
</comment>
<dbReference type="HOGENOM" id="CLU_008831_0_0_12"/>
<keyword evidence="6" id="KW-0547">Nucleotide-binding</keyword>
<proteinExistence type="inferred from homology"/>
<dbReference type="InterPro" id="IPR017438">
    <property type="entry name" value="ATP-NAD_kinase_N"/>
</dbReference>
<feature type="binding site" evidence="6">
    <location>
        <begin position="62"/>
        <end position="63"/>
    </location>
    <ligand>
        <name>NAD(+)</name>
        <dbReference type="ChEBI" id="CHEBI:57540"/>
    </ligand>
</feature>
<comment type="similarity">
    <text evidence="6">Belongs to the NAD kinase family.</text>
</comment>
<dbReference type="Gene3D" id="3.40.50.10330">
    <property type="entry name" value="Probable inorganic polyphosphate/atp-NAD kinase, domain 1"/>
    <property type="match status" value="1"/>
</dbReference>
<feature type="binding site" evidence="6">
    <location>
        <begin position="136"/>
        <end position="137"/>
    </location>
    <ligand>
        <name>NAD(+)</name>
        <dbReference type="ChEBI" id="CHEBI:57540"/>
    </ligand>
</feature>
<dbReference type="PANTHER" id="PTHR20275">
    <property type="entry name" value="NAD KINASE"/>
    <property type="match status" value="1"/>
</dbReference>
<feature type="active site" description="Proton acceptor" evidence="6">
    <location>
        <position position="62"/>
    </location>
</feature>
<dbReference type="Gene3D" id="2.60.200.30">
    <property type="entry name" value="Probable inorganic polyphosphate/atp-NAD kinase, domain 2"/>
    <property type="match status" value="1"/>
</dbReference>
<keyword evidence="2 6" id="KW-0418">Kinase</keyword>
<dbReference type="eggNOG" id="COG0061">
    <property type="taxonomic scope" value="Bacteria"/>
</dbReference>
<evidence type="ECO:0000313" key="7">
    <source>
        <dbReference type="EMBL" id="AEF84996.1"/>
    </source>
</evidence>
<reference evidence="8" key="1">
    <citation type="submission" date="2009-12" db="EMBL/GenBank/DDBJ databases">
        <title>Complete sequence of Treponema primitia strain ZAS-2.</title>
        <authorList>
            <person name="Tetu S.G."/>
            <person name="Matson E."/>
            <person name="Ren Q."/>
            <person name="Seshadri R."/>
            <person name="Elbourne L."/>
            <person name="Hassan K.A."/>
            <person name="Durkin A."/>
            <person name="Radune D."/>
            <person name="Mohamoud Y."/>
            <person name="Shay R."/>
            <person name="Jin S."/>
            <person name="Zhang X."/>
            <person name="Lucey K."/>
            <person name="Ballor N.R."/>
            <person name="Ottesen E."/>
            <person name="Rosenthal R."/>
            <person name="Allen A."/>
            <person name="Leadbetter J.R."/>
            <person name="Paulsen I.T."/>
        </authorList>
    </citation>
    <scope>NUCLEOTIDE SEQUENCE [LARGE SCALE GENOMIC DNA]</scope>
    <source>
        <strain evidence="8">ATCC BAA-887 / DSM 12427 / ZAS-2</strain>
    </source>
</reference>
<dbReference type="AlphaFoldDB" id="F5YP66"/>
<dbReference type="EC" id="2.7.1.23" evidence="6"/>
<comment type="caution">
    <text evidence="6">Lacks conserved residue(s) required for the propagation of feature annotation.</text>
</comment>
<reference evidence="7 8" key="2">
    <citation type="journal article" date="2011" name="ISME J.">
        <title>RNA-seq reveals cooperative metabolic interactions between two termite-gut spirochete species in co-culture.</title>
        <authorList>
            <person name="Rosenthal A.Z."/>
            <person name="Matson E.G."/>
            <person name="Eldar A."/>
            <person name="Leadbetter J.R."/>
        </authorList>
    </citation>
    <scope>NUCLEOTIDE SEQUENCE [LARGE SCALE GENOMIC DNA]</scope>
    <source>
        <strain evidence="8">ATCC BAA-887 / DSM 12427 / ZAS-2</strain>
    </source>
</reference>
<accession>F5YP66</accession>
<dbReference type="InterPro" id="IPR016064">
    <property type="entry name" value="NAD/diacylglycerol_kinase_sf"/>
</dbReference>
<dbReference type="SUPFAM" id="SSF111331">
    <property type="entry name" value="NAD kinase/diacylglycerol kinase-like"/>
    <property type="match status" value="1"/>
</dbReference>
<sequence length="297" mass="31969">MGEIKRALLIINLHKENAQSLGRKIEAELGRRDIGVHSFSFDGQGDFSPDGEYACCFSLGGDGTVLYAARTLAQLGVPILPINLGSLGFIAAVHPDEWLQVFESWLRGEAVLSRRLMLDVWVERQGKIIARETCLNDAVISALGIARLISLGVATEFSSGDKTSRIHLGHYRSDGLIVATPTGSTAYSVAAGGPILDPELAAVIINPLCPFTLSNRPLVVPANETVIVELENEQRSGIILTVDGQVTEALEPRDRIYIHRAPRDALLIASDREGFYKALRTKLNWSGGSLTGGAGNA</sequence>
<dbReference type="InterPro" id="IPR017437">
    <property type="entry name" value="ATP-NAD_kinase_PpnK-typ_C"/>
</dbReference>
<dbReference type="Proteomes" id="UP000009223">
    <property type="component" value="Chromosome"/>
</dbReference>
<dbReference type="RefSeq" id="WP_015707317.1">
    <property type="nucleotide sequence ID" value="NC_015578.1"/>
</dbReference>
<dbReference type="Pfam" id="PF20143">
    <property type="entry name" value="NAD_kinase_C"/>
    <property type="match status" value="1"/>
</dbReference>
<evidence type="ECO:0000256" key="3">
    <source>
        <dbReference type="ARBA" id="ARBA00022857"/>
    </source>
</evidence>
<feature type="binding site" evidence="6">
    <location>
        <position position="174"/>
    </location>
    <ligand>
        <name>NAD(+)</name>
        <dbReference type="ChEBI" id="CHEBI:57540"/>
    </ligand>
</feature>
<dbReference type="GO" id="GO:0003951">
    <property type="term" value="F:NAD+ kinase activity"/>
    <property type="evidence" value="ECO:0007669"/>
    <property type="project" value="UniProtKB-UniRule"/>
</dbReference>
<evidence type="ECO:0000256" key="6">
    <source>
        <dbReference type="HAMAP-Rule" id="MF_00361"/>
    </source>
</evidence>
<evidence type="ECO:0000256" key="2">
    <source>
        <dbReference type="ARBA" id="ARBA00022777"/>
    </source>
</evidence>
<dbReference type="KEGG" id="tpi:TREPR_2934"/>
<dbReference type="GO" id="GO:0006741">
    <property type="term" value="P:NADP+ biosynthetic process"/>
    <property type="evidence" value="ECO:0007669"/>
    <property type="project" value="UniProtKB-UniRule"/>
</dbReference>
<dbReference type="InterPro" id="IPR002504">
    <property type="entry name" value="NADK"/>
</dbReference>
<evidence type="ECO:0000313" key="8">
    <source>
        <dbReference type="Proteomes" id="UP000009223"/>
    </source>
</evidence>
<dbReference type="GO" id="GO:0019674">
    <property type="term" value="P:NAD+ metabolic process"/>
    <property type="evidence" value="ECO:0007669"/>
    <property type="project" value="InterPro"/>
</dbReference>
<dbReference type="GO" id="GO:0005524">
    <property type="term" value="F:ATP binding"/>
    <property type="evidence" value="ECO:0007669"/>
    <property type="project" value="UniProtKB-KW"/>
</dbReference>
<dbReference type="PANTHER" id="PTHR20275:SF0">
    <property type="entry name" value="NAD KINASE"/>
    <property type="match status" value="1"/>
</dbReference>
<dbReference type="Pfam" id="PF01513">
    <property type="entry name" value="NAD_kinase"/>
    <property type="match status" value="1"/>
</dbReference>
<keyword evidence="4 6" id="KW-0520">NAD</keyword>
<evidence type="ECO:0000256" key="5">
    <source>
        <dbReference type="ARBA" id="ARBA00047925"/>
    </source>
</evidence>
<dbReference type="GO" id="GO:0005737">
    <property type="term" value="C:cytoplasm"/>
    <property type="evidence" value="ECO:0007669"/>
    <property type="project" value="UniProtKB-SubCell"/>
</dbReference>
<organism evidence="7 8">
    <name type="scientific">Treponema primitia (strain ATCC BAA-887 / DSM 12427 / ZAS-2)</name>
    <dbReference type="NCBI Taxonomy" id="545694"/>
    <lineage>
        <taxon>Bacteria</taxon>
        <taxon>Pseudomonadati</taxon>
        <taxon>Spirochaetota</taxon>
        <taxon>Spirochaetia</taxon>
        <taxon>Spirochaetales</taxon>
        <taxon>Treponemataceae</taxon>
        <taxon>Treponema</taxon>
    </lineage>
</organism>
<feature type="binding site" evidence="6">
    <location>
        <position position="172"/>
    </location>
    <ligand>
        <name>NAD(+)</name>
        <dbReference type="ChEBI" id="CHEBI:57540"/>
    </ligand>
</feature>
<comment type="function">
    <text evidence="6">Involved in the regulation of the intracellular balance of NAD and NADP, and is a key enzyme in the biosynthesis of NADP. Catalyzes specifically the phosphorylation on 2'-hydroxyl of the adenosine moiety of NAD to yield NADP.</text>
</comment>
<dbReference type="GO" id="GO:0051287">
    <property type="term" value="F:NAD binding"/>
    <property type="evidence" value="ECO:0007669"/>
    <property type="project" value="UniProtKB-ARBA"/>
</dbReference>
<dbReference type="GO" id="GO:0046872">
    <property type="term" value="F:metal ion binding"/>
    <property type="evidence" value="ECO:0007669"/>
    <property type="project" value="UniProtKB-UniRule"/>
</dbReference>
<feature type="binding site" evidence="6">
    <location>
        <position position="245"/>
    </location>
    <ligand>
        <name>NAD(+)</name>
        <dbReference type="ChEBI" id="CHEBI:57540"/>
    </ligand>
</feature>
<dbReference type="HAMAP" id="MF_00361">
    <property type="entry name" value="NAD_kinase"/>
    <property type="match status" value="1"/>
</dbReference>
<keyword evidence="1 6" id="KW-0808">Transferase</keyword>
<evidence type="ECO:0000256" key="4">
    <source>
        <dbReference type="ARBA" id="ARBA00023027"/>
    </source>
</evidence>
<gene>
    <name evidence="6" type="primary">nadK</name>
    <name evidence="7" type="ordered locus">TREPR_2934</name>
</gene>
<comment type="catalytic activity">
    <reaction evidence="5 6">
        <text>NAD(+) + ATP = ADP + NADP(+) + H(+)</text>
        <dbReference type="Rhea" id="RHEA:18629"/>
        <dbReference type="ChEBI" id="CHEBI:15378"/>
        <dbReference type="ChEBI" id="CHEBI:30616"/>
        <dbReference type="ChEBI" id="CHEBI:57540"/>
        <dbReference type="ChEBI" id="CHEBI:58349"/>
        <dbReference type="ChEBI" id="CHEBI:456216"/>
        <dbReference type="EC" id="2.7.1.23"/>
    </reaction>
</comment>
<name>F5YP66_TREPZ</name>
<dbReference type="EMBL" id="CP001843">
    <property type="protein sequence ID" value="AEF84996.1"/>
    <property type="molecule type" value="Genomic_DNA"/>
</dbReference>
<dbReference type="OrthoDB" id="9774737at2"/>
<feature type="binding site" evidence="6">
    <location>
        <position position="147"/>
    </location>
    <ligand>
        <name>NAD(+)</name>
        <dbReference type="ChEBI" id="CHEBI:57540"/>
    </ligand>
</feature>
<keyword evidence="8" id="KW-1185">Reference proteome</keyword>